<organism evidence="2 3">
    <name type="scientific">Pseudooceanicola algae</name>
    <dbReference type="NCBI Taxonomy" id="1537215"/>
    <lineage>
        <taxon>Bacteria</taxon>
        <taxon>Pseudomonadati</taxon>
        <taxon>Pseudomonadota</taxon>
        <taxon>Alphaproteobacteria</taxon>
        <taxon>Rhodobacterales</taxon>
        <taxon>Paracoccaceae</taxon>
        <taxon>Pseudooceanicola</taxon>
    </lineage>
</organism>
<gene>
    <name evidence="2" type="ORF">PSAL_002390</name>
</gene>
<dbReference type="InterPro" id="IPR013517">
    <property type="entry name" value="FG-GAP"/>
</dbReference>
<dbReference type="RefSeq" id="WP_231388575.1">
    <property type="nucleotide sequence ID" value="NZ_CP060436.1"/>
</dbReference>
<protein>
    <submittedName>
        <fullName evidence="2">Uncharacterized protein</fullName>
    </submittedName>
</protein>
<evidence type="ECO:0000313" key="2">
    <source>
        <dbReference type="EMBL" id="QPM89030.1"/>
    </source>
</evidence>
<keyword evidence="3" id="KW-1185">Reference proteome</keyword>
<dbReference type="EMBL" id="CP060436">
    <property type="protein sequence ID" value="QPM89030.1"/>
    <property type="molecule type" value="Genomic_DNA"/>
</dbReference>
<name>A0A418SEZ1_9RHOB</name>
<dbReference type="SUPFAM" id="SSF69318">
    <property type="entry name" value="Integrin alpha N-terminal domain"/>
    <property type="match status" value="1"/>
</dbReference>
<accession>A0A418SEZ1</accession>
<keyword evidence="1" id="KW-0732">Signal</keyword>
<dbReference type="InterPro" id="IPR028994">
    <property type="entry name" value="Integrin_alpha_N"/>
</dbReference>
<dbReference type="Proteomes" id="UP000283786">
    <property type="component" value="Chromosome"/>
</dbReference>
<reference evidence="2 3" key="1">
    <citation type="submission" date="2020-08" db="EMBL/GenBank/DDBJ databases">
        <title>Genome sequence of Rhodobacteraceae bacterium Lw-13e.</title>
        <authorList>
            <person name="Poehlein A."/>
            <person name="Wolter L."/>
            <person name="Daniel R."/>
            <person name="Brinkhoff T."/>
        </authorList>
    </citation>
    <scope>NUCLEOTIDE SEQUENCE [LARGE SCALE GENOMIC DNA]</scope>
    <source>
        <strain evidence="2 3">Lw-13e</strain>
    </source>
</reference>
<dbReference type="Pfam" id="PF13517">
    <property type="entry name" value="FG-GAP_3"/>
    <property type="match status" value="1"/>
</dbReference>
<sequence length="267" mass="28941">MRRWRGPPARGARRQPARTLQRCARRAMPVVCLVAAALLLPCPATATEIHSARFAGPTERYRHGILGDEIEFSMLEISLSEGPGRRFTLPETLVFEDVAPRLLDVDGDGTPEILVVESSLTGGARLTVWDETGRIAATPHIGRSQRWLAPIGAADLDGDGRIEIAYIDRPHLAKTLRIWRFDGDPADGTGQLTEIASAPGYSNHQIGWSFIPGGIRHCDGVAPEMILADGNWQHVVAVTLDADGQLNARELSSYAGPQSLSRGVDCP</sequence>
<dbReference type="KEGG" id="palw:PSAL_002390"/>
<evidence type="ECO:0000256" key="1">
    <source>
        <dbReference type="ARBA" id="ARBA00022729"/>
    </source>
</evidence>
<proteinExistence type="predicted"/>
<evidence type="ECO:0000313" key="3">
    <source>
        <dbReference type="Proteomes" id="UP000283786"/>
    </source>
</evidence>
<dbReference type="AlphaFoldDB" id="A0A418SEZ1"/>